<accession>A0A7U2HUP8</accession>
<dbReference type="EMBL" id="CP069023">
    <property type="protein sequence ID" value="QRC91363.1"/>
    <property type="molecule type" value="Genomic_DNA"/>
</dbReference>
<dbReference type="AlphaFoldDB" id="A0A7U2HUP8"/>
<name>A0A7U2HUP8_PHANO</name>
<dbReference type="VEuPathDB" id="FungiDB:JI435_426790"/>
<dbReference type="RefSeq" id="XP_001791533.1">
    <property type="nucleotide sequence ID" value="XM_001791481.1"/>
</dbReference>
<evidence type="ECO:0000313" key="2">
    <source>
        <dbReference type="Proteomes" id="UP000663193"/>
    </source>
</evidence>
<protein>
    <submittedName>
        <fullName evidence="1">Uncharacterized protein</fullName>
    </submittedName>
</protein>
<evidence type="ECO:0000313" key="1">
    <source>
        <dbReference type="EMBL" id="QRC91363.1"/>
    </source>
</evidence>
<keyword evidence="2" id="KW-1185">Reference proteome</keyword>
<proteinExistence type="predicted"/>
<organism evidence="1 2">
    <name type="scientific">Phaeosphaeria nodorum (strain SN15 / ATCC MYA-4574 / FGSC 10173)</name>
    <name type="common">Glume blotch fungus</name>
    <name type="synonym">Parastagonospora nodorum</name>
    <dbReference type="NCBI Taxonomy" id="321614"/>
    <lineage>
        <taxon>Eukaryota</taxon>
        <taxon>Fungi</taxon>
        <taxon>Dikarya</taxon>
        <taxon>Ascomycota</taxon>
        <taxon>Pezizomycotina</taxon>
        <taxon>Dothideomycetes</taxon>
        <taxon>Pleosporomycetidae</taxon>
        <taxon>Pleosporales</taxon>
        <taxon>Pleosporineae</taxon>
        <taxon>Phaeosphaeriaceae</taxon>
        <taxon>Parastagonospora</taxon>
    </lineage>
</organism>
<gene>
    <name evidence="1" type="ORF">JI435_426790</name>
</gene>
<reference evidence="2" key="1">
    <citation type="journal article" date="2021" name="BMC Genomics">
        <title>Chromosome-level genome assembly and manually-curated proteome of model necrotroph Parastagonospora nodorum Sn15 reveals a genome-wide trove of candidate effector homologs, and redundancy of virulence-related functions within an accessory chromosome.</title>
        <authorList>
            <person name="Bertazzoni S."/>
            <person name="Jones D.A.B."/>
            <person name="Phan H.T."/>
            <person name="Tan K.-C."/>
            <person name="Hane J.K."/>
        </authorList>
    </citation>
    <scope>NUCLEOTIDE SEQUENCE [LARGE SCALE GENOMIC DNA]</scope>
    <source>
        <strain evidence="2">SN15 / ATCC MYA-4574 / FGSC 10173)</strain>
    </source>
</reference>
<dbReference type="Proteomes" id="UP000663193">
    <property type="component" value="Chromosome 1"/>
</dbReference>
<dbReference type="KEGG" id="pno:SNOG_00866"/>
<sequence>MATNPFVSNDISGFEDPKVTVARYREQEKRAAATDKAPTKAAGALYNKGANYEPLKLDENLWGLGFSSIRCNNIIG</sequence>